<feature type="active site" description="Charge relay system" evidence="5">
    <location>
        <position position="63"/>
    </location>
</feature>
<protein>
    <submittedName>
        <fullName evidence="10">Serine protease, subtilisin family</fullName>
    </submittedName>
</protein>
<feature type="transmembrane region" description="Helical" evidence="7">
    <location>
        <begin position="404"/>
        <end position="430"/>
    </location>
</feature>
<evidence type="ECO:0000256" key="8">
    <source>
        <dbReference type="SAM" id="SignalP"/>
    </source>
</evidence>
<dbReference type="CDD" id="cd00306">
    <property type="entry name" value="Peptidases_S8_S53"/>
    <property type="match status" value="1"/>
</dbReference>
<keyword evidence="8" id="KW-0732">Signal</keyword>
<keyword evidence="4 5" id="KW-0720">Serine protease</keyword>
<comment type="similarity">
    <text evidence="1 5">Belongs to the peptidase S8 family.</text>
</comment>
<gene>
    <name evidence="10" type="ORF">SAMN04489809_2505</name>
</gene>
<evidence type="ECO:0000259" key="9">
    <source>
        <dbReference type="Pfam" id="PF00082"/>
    </source>
</evidence>
<name>A0A1H1UII0_9MICO</name>
<dbReference type="GO" id="GO:0004252">
    <property type="term" value="F:serine-type endopeptidase activity"/>
    <property type="evidence" value="ECO:0007669"/>
    <property type="project" value="UniProtKB-UniRule"/>
</dbReference>
<dbReference type="Proteomes" id="UP000182126">
    <property type="component" value="Chromosome I"/>
</dbReference>
<keyword evidence="7" id="KW-1133">Transmembrane helix</keyword>
<keyword evidence="7" id="KW-0472">Membrane</keyword>
<evidence type="ECO:0000256" key="7">
    <source>
        <dbReference type="SAM" id="Phobius"/>
    </source>
</evidence>
<sequence>MRRGVPASASGAVASIVALALLLPASAHAATLESGLWWFDRGKVQAAHDAGFDGTGVTVAVIDGQINPDVVGLRGADLEVKDSYCRDAAGDPVPATSTDYVAASHGTHVVSMIAGTGDAPAGGVPVTGAAPGAKILYYPAIVTDGVFDTAMGERSDEQCLLEDGSTVMADGTNGMSRAIEDAVEDGADIISISLGGTDVTKALAKAEAAGVIVVAALPNDSRFAVQPAGGNGVVAVQSFGADGKIQSSTPIEGGEPFPNQSDHVIVAAPGVGVLGQGSENSWDEQVLLTGTSYATPIAAGFLAVVKQKYPDATSGQLLQSLIRNTGTKGEHEPEWNDSVGYGAVSLTGMLAVDPTAYPDVNPIFDADDPDARPSAADVRAAASATPAPTADSDEPGETSSTQDALVPLLVGGGILVAVLLVGGIILAVVLTRSSRRRNNEQGGAHGR</sequence>
<dbReference type="Pfam" id="PF00082">
    <property type="entry name" value="Peptidase_S8"/>
    <property type="match status" value="1"/>
</dbReference>
<feature type="compositionally biased region" description="Low complexity" evidence="6">
    <location>
        <begin position="372"/>
        <end position="390"/>
    </location>
</feature>
<dbReference type="InterPro" id="IPR015500">
    <property type="entry name" value="Peptidase_S8_subtilisin-rel"/>
</dbReference>
<organism evidence="10 11">
    <name type="scientific">Microbacterium paraoxydans</name>
    <dbReference type="NCBI Taxonomy" id="199592"/>
    <lineage>
        <taxon>Bacteria</taxon>
        <taxon>Bacillati</taxon>
        <taxon>Actinomycetota</taxon>
        <taxon>Actinomycetes</taxon>
        <taxon>Micrococcales</taxon>
        <taxon>Microbacteriaceae</taxon>
        <taxon>Microbacterium</taxon>
    </lineage>
</organism>
<evidence type="ECO:0000256" key="3">
    <source>
        <dbReference type="ARBA" id="ARBA00022801"/>
    </source>
</evidence>
<dbReference type="PROSITE" id="PS51892">
    <property type="entry name" value="SUBTILASE"/>
    <property type="match status" value="1"/>
</dbReference>
<evidence type="ECO:0000256" key="6">
    <source>
        <dbReference type="SAM" id="MobiDB-lite"/>
    </source>
</evidence>
<dbReference type="PANTHER" id="PTHR43806">
    <property type="entry name" value="PEPTIDASE S8"/>
    <property type="match status" value="1"/>
</dbReference>
<dbReference type="EMBL" id="LT629770">
    <property type="protein sequence ID" value="SDS72016.1"/>
    <property type="molecule type" value="Genomic_DNA"/>
</dbReference>
<keyword evidence="3 5" id="KW-0378">Hydrolase</keyword>
<dbReference type="InterPro" id="IPR036852">
    <property type="entry name" value="Peptidase_S8/S53_dom_sf"/>
</dbReference>
<evidence type="ECO:0000313" key="11">
    <source>
        <dbReference type="Proteomes" id="UP000182126"/>
    </source>
</evidence>
<dbReference type="PROSITE" id="PS00138">
    <property type="entry name" value="SUBTILASE_SER"/>
    <property type="match status" value="1"/>
</dbReference>
<dbReference type="InterPro" id="IPR050131">
    <property type="entry name" value="Peptidase_S8_subtilisin-like"/>
</dbReference>
<feature type="signal peptide" evidence="8">
    <location>
        <begin position="1"/>
        <end position="29"/>
    </location>
</feature>
<dbReference type="InterPro" id="IPR000209">
    <property type="entry name" value="Peptidase_S8/S53_dom"/>
</dbReference>
<dbReference type="AlphaFoldDB" id="A0A1H1UII0"/>
<feature type="region of interest" description="Disordered" evidence="6">
    <location>
        <begin position="363"/>
        <end position="400"/>
    </location>
</feature>
<feature type="active site" description="Charge relay system" evidence="5">
    <location>
        <position position="105"/>
    </location>
</feature>
<dbReference type="GO" id="GO:0006508">
    <property type="term" value="P:proteolysis"/>
    <property type="evidence" value="ECO:0007669"/>
    <property type="project" value="UniProtKB-KW"/>
</dbReference>
<keyword evidence="7" id="KW-0812">Transmembrane</keyword>
<reference evidence="10 11" key="1">
    <citation type="submission" date="2016-10" db="EMBL/GenBank/DDBJ databases">
        <authorList>
            <person name="de Groot N.N."/>
        </authorList>
    </citation>
    <scope>NUCLEOTIDE SEQUENCE [LARGE SCALE GENOMIC DNA]</scope>
    <source>
        <strain evidence="10 11">DSM 15019</strain>
    </source>
</reference>
<evidence type="ECO:0000256" key="5">
    <source>
        <dbReference type="PROSITE-ProRule" id="PRU01240"/>
    </source>
</evidence>
<dbReference type="SUPFAM" id="SSF52743">
    <property type="entry name" value="Subtilisin-like"/>
    <property type="match status" value="1"/>
</dbReference>
<evidence type="ECO:0000256" key="2">
    <source>
        <dbReference type="ARBA" id="ARBA00022670"/>
    </source>
</evidence>
<keyword evidence="2 5" id="KW-0645">Protease</keyword>
<evidence type="ECO:0000256" key="1">
    <source>
        <dbReference type="ARBA" id="ARBA00011073"/>
    </source>
</evidence>
<feature type="active site" description="Charge relay system" evidence="5">
    <location>
        <position position="292"/>
    </location>
</feature>
<dbReference type="InterPro" id="IPR023828">
    <property type="entry name" value="Peptidase_S8_Ser-AS"/>
</dbReference>
<proteinExistence type="inferred from homology"/>
<evidence type="ECO:0000256" key="4">
    <source>
        <dbReference type="ARBA" id="ARBA00022825"/>
    </source>
</evidence>
<feature type="domain" description="Peptidase S8/S53" evidence="9">
    <location>
        <begin position="54"/>
        <end position="342"/>
    </location>
</feature>
<dbReference type="PRINTS" id="PR00723">
    <property type="entry name" value="SUBTILISIN"/>
</dbReference>
<dbReference type="PANTHER" id="PTHR43806:SF11">
    <property type="entry name" value="CEREVISIN-RELATED"/>
    <property type="match status" value="1"/>
</dbReference>
<accession>A0A1H1UII0</accession>
<evidence type="ECO:0000313" key="10">
    <source>
        <dbReference type="EMBL" id="SDS72016.1"/>
    </source>
</evidence>
<feature type="chain" id="PRO_5009262266" evidence="8">
    <location>
        <begin position="30"/>
        <end position="447"/>
    </location>
</feature>
<dbReference type="Gene3D" id="3.40.50.200">
    <property type="entry name" value="Peptidase S8/S53 domain"/>
    <property type="match status" value="1"/>
</dbReference>